<dbReference type="InterPro" id="IPR033896">
    <property type="entry name" value="MEF2-like_N"/>
</dbReference>
<evidence type="ECO:0000313" key="12">
    <source>
        <dbReference type="Proteomes" id="UP001497480"/>
    </source>
</evidence>
<name>A0AAV1X342_LUPLU</name>
<dbReference type="GO" id="GO:0046983">
    <property type="term" value="F:protein dimerization activity"/>
    <property type="evidence" value="ECO:0007669"/>
    <property type="project" value="InterPro"/>
</dbReference>
<dbReference type="GO" id="GO:0005634">
    <property type="term" value="C:nucleus"/>
    <property type="evidence" value="ECO:0007669"/>
    <property type="project" value="UniProtKB-SubCell"/>
</dbReference>
<evidence type="ECO:0000256" key="8">
    <source>
        <dbReference type="SAM" id="MobiDB-lite"/>
    </source>
</evidence>
<dbReference type="PRINTS" id="PR00404">
    <property type="entry name" value="MADSDOMAIN"/>
</dbReference>
<keyword evidence="3" id="KW-0805">Transcription regulation</keyword>
<keyword evidence="5" id="KW-0804">Transcription</keyword>
<dbReference type="Pfam" id="PF00319">
    <property type="entry name" value="SRF-TF"/>
    <property type="match status" value="1"/>
</dbReference>
<feature type="coiled-coil region" evidence="7">
    <location>
        <begin position="85"/>
        <end position="168"/>
    </location>
</feature>
<dbReference type="InterPro" id="IPR050142">
    <property type="entry name" value="MADS-box/MEF2_TF"/>
</dbReference>
<keyword evidence="6" id="KW-0539">Nucleus</keyword>
<accession>A0AAV1X342</accession>
<comment type="caution">
    <text evidence="11">The sequence shown here is derived from an EMBL/GenBank/DDBJ whole genome shotgun (WGS) entry which is preliminary data.</text>
</comment>
<organism evidence="11 12">
    <name type="scientific">Lupinus luteus</name>
    <name type="common">European yellow lupine</name>
    <dbReference type="NCBI Taxonomy" id="3873"/>
    <lineage>
        <taxon>Eukaryota</taxon>
        <taxon>Viridiplantae</taxon>
        <taxon>Streptophyta</taxon>
        <taxon>Embryophyta</taxon>
        <taxon>Tracheophyta</taxon>
        <taxon>Spermatophyta</taxon>
        <taxon>Magnoliopsida</taxon>
        <taxon>eudicotyledons</taxon>
        <taxon>Gunneridae</taxon>
        <taxon>Pentapetalae</taxon>
        <taxon>rosids</taxon>
        <taxon>fabids</taxon>
        <taxon>Fabales</taxon>
        <taxon>Fabaceae</taxon>
        <taxon>Papilionoideae</taxon>
        <taxon>50 kb inversion clade</taxon>
        <taxon>genistoids sensu lato</taxon>
        <taxon>core genistoids</taxon>
        <taxon>Genisteae</taxon>
        <taxon>Lupinus</taxon>
    </lineage>
</organism>
<dbReference type="PROSITE" id="PS51297">
    <property type="entry name" value="K_BOX"/>
    <property type="match status" value="1"/>
</dbReference>
<feature type="region of interest" description="Disordered" evidence="8">
    <location>
        <begin position="204"/>
        <end position="225"/>
    </location>
</feature>
<feature type="domain" description="MADS-box" evidence="9">
    <location>
        <begin position="1"/>
        <end position="61"/>
    </location>
</feature>
<dbReference type="AlphaFoldDB" id="A0AAV1X342"/>
<dbReference type="GO" id="GO:0030154">
    <property type="term" value="P:cell differentiation"/>
    <property type="evidence" value="ECO:0007669"/>
    <property type="project" value="UniProtKB-KW"/>
</dbReference>
<evidence type="ECO:0000256" key="7">
    <source>
        <dbReference type="SAM" id="Coils"/>
    </source>
</evidence>
<evidence type="ECO:0000256" key="2">
    <source>
        <dbReference type="ARBA" id="ARBA00022782"/>
    </source>
</evidence>
<evidence type="ECO:0000256" key="5">
    <source>
        <dbReference type="ARBA" id="ARBA00023163"/>
    </source>
</evidence>
<dbReference type="PANTHER" id="PTHR48019">
    <property type="entry name" value="SERUM RESPONSE FACTOR HOMOLOG"/>
    <property type="match status" value="1"/>
</dbReference>
<dbReference type="GO" id="GO:0000977">
    <property type="term" value="F:RNA polymerase II transcription regulatory region sequence-specific DNA binding"/>
    <property type="evidence" value="ECO:0007669"/>
    <property type="project" value="InterPro"/>
</dbReference>
<evidence type="ECO:0000259" key="9">
    <source>
        <dbReference type="PROSITE" id="PS50066"/>
    </source>
</evidence>
<protein>
    <submittedName>
        <fullName evidence="11">Uncharacterized protein</fullName>
    </submittedName>
</protein>
<evidence type="ECO:0000256" key="3">
    <source>
        <dbReference type="ARBA" id="ARBA00023015"/>
    </source>
</evidence>
<evidence type="ECO:0000259" key="10">
    <source>
        <dbReference type="PROSITE" id="PS51297"/>
    </source>
</evidence>
<keyword evidence="12" id="KW-1185">Reference proteome</keyword>
<dbReference type="GO" id="GO:0045944">
    <property type="term" value="P:positive regulation of transcription by RNA polymerase II"/>
    <property type="evidence" value="ECO:0007669"/>
    <property type="project" value="InterPro"/>
</dbReference>
<gene>
    <name evidence="11" type="ORF">LLUT_LOCUS16623</name>
</gene>
<dbReference type="InterPro" id="IPR036879">
    <property type="entry name" value="TF_MADSbox_sf"/>
</dbReference>
<comment type="subcellular location">
    <subcellularLocation>
        <location evidence="1">Nucleus</location>
    </subcellularLocation>
</comment>
<dbReference type="Gene3D" id="3.40.1810.10">
    <property type="entry name" value="Transcription factor, MADS-box"/>
    <property type="match status" value="1"/>
</dbReference>
<evidence type="ECO:0000313" key="11">
    <source>
        <dbReference type="EMBL" id="CAL0315563.1"/>
    </source>
</evidence>
<dbReference type="CDD" id="cd00265">
    <property type="entry name" value="MADS_MEF2_like"/>
    <property type="match status" value="1"/>
</dbReference>
<dbReference type="Pfam" id="PF01486">
    <property type="entry name" value="K-box"/>
    <property type="match status" value="1"/>
</dbReference>
<dbReference type="PROSITE" id="PS00350">
    <property type="entry name" value="MADS_BOX_1"/>
    <property type="match status" value="1"/>
</dbReference>
<dbReference type="Proteomes" id="UP001497480">
    <property type="component" value="Unassembled WGS sequence"/>
</dbReference>
<dbReference type="EMBL" id="CAXHTB010000011">
    <property type="protein sequence ID" value="CAL0315563.1"/>
    <property type="molecule type" value="Genomic_DNA"/>
</dbReference>
<evidence type="ECO:0000256" key="4">
    <source>
        <dbReference type="ARBA" id="ARBA00023125"/>
    </source>
</evidence>
<reference evidence="11 12" key="1">
    <citation type="submission" date="2024-03" db="EMBL/GenBank/DDBJ databases">
        <authorList>
            <person name="Martinez-Hernandez J."/>
        </authorList>
    </citation>
    <scope>NUCLEOTIDE SEQUENCE [LARGE SCALE GENOMIC DNA]</scope>
</reference>
<evidence type="ECO:0000256" key="6">
    <source>
        <dbReference type="ARBA" id="ARBA00023242"/>
    </source>
</evidence>
<dbReference type="GO" id="GO:0003700">
    <property type="term" value="F:DNA-binding transcription factor activity"/>
    <property type="evidence" value="ECO:0007669"/>
    <property type="project" value="InterPro"/>
</dbReference>
<dbReference type="InterPro" id="IPR002487">
    <property type="entry name" value="TF_Kbox"/>
</dbReference>
<keyword evidence="2" id="KW-0221">Differentiation</keyword>
<keyword evidence="4" id="KW-0238">DNA-binding</keyword>
<sequence>MARQKRKIKKIDNVSARQVTFCKRRRGIFKKAQELSVLCDAKVALLVFSATGKLYEYASSSMKDILTRYNQHFHDLNQRQGPLQLQVEDNNYTELRKEVAEKTQQLRRMKGEEFEGLNLDDVQHLEERLEEGLKRVIMAKEKLIEDEIVALQKKVMKLEDERKQLMQKIIMISKGKTPSMVDSNIPIHENISSDSMNNVCSCNSGPSIEDDSSDTSLKLGLPFPD</sequence>
<dbReference type="SMART" id="SM00432">
    <property type="entry name" value="MADS"/>
    <property type="match status" value="1"/>
</dbReference>
<dbReference type="InterPro" id="IPR002100">
    <property type="entry name" value="TF_MADSbox"/>
</dbReference>
<evidence type="ECO:0000256" key="1">
    <source>
        <dbReference type="ARBA" id="ARBA00004123"/>
    </source>
</evidence>
<dbReference type="PROSITE" id="PS50066">
    <property type="entry name" value="MADS_BOX_2"/>
    <property type="match status" value="1"/>
</dbReference>
<keyword evidence="7" id="KW-0175">Coiled coil</keyword>
<dbReference type="SUPFAM" id="SSF55455">
    <property type="entry name" value="SRF-like"/>
    <property type="match status" value="1"/>
</dbReference>
<feature type="domain" description="K-box" evidence="10">
    <location>
        <begin position="85"/>
        <end position="175"/>
    </location>
</feature>
<dbReference type="FunFam" id="3.40.1810.10:FF:000007">
    <property type="entry name" value="Transcription factor, MADS-box"/>
    <property type="match status" value="1"/>
</dbReference>
<proteinExistence type="predicted"/>